<protein>
    <submittedName>
        <fullName evidence="1">Uncharacterized protein</fullName>
    </submittedName>
</protein>
<organism evidence="1 2">
    <name type="scientific">Eretmocerus hayati</name>
    <dbReference type="NCBI Taxonomy" id="131215"/>
    <lineage>
        <taxon>Eukaryota</taxon>
        <taxon>Metazoa</taxon>
        <taxon>Ecdysozoa</taxon>
        <taxon>Arthropoda</taxon>
        <taxon>Hexapoda</taxon>
        <taxon>Insecta</taxon>
        <taxon>Pterygota</taxon>
        <taxon>Neoptera</taxon>
        <taxon>Endopterygota</taxon>
        <taxon>Hymenoptera</taxon>
        <taxon>Apocrita</taxon>
        <taxon>Proctotrupomorpha</taxon>
        <taxon>Chalcidoidea</taxon>
        <taxon>Aphelinidae</taxon>
        <taxon>Aphelininae</taxon>
        <taxon>Eretmocerus</taxon>
    </lineage>
</organism>
<name>A0ACC2NCL4_9HYME</name>
<evidence type="ECO:0000313" key="1">
    <source>
        <dbReference type="EMBL" id="KAJ8668812.1"/>
    </source>
</evidence>
<feature type="non-terminal residue" evidence="1">
    <location>
        <position position="1"/>
    </location>
</feature>
<reference evidence="1" key="1">
    <citation type="submission" date="2023-04" db="EMBL/GenBank/DDBJ databases">
        <title>A chromosome-level genome assembly of the parasitoid wasp Eretmocerus hayati.</title>
        <authorList>
            <person name="Zhong Y."/>
            <person name="Liu S."/>
            <person name="Liu Y."/>
        </authorList>
    </citation>
    <scope>NUCLEOTIDE SEQUENCE</scope>
    <source>
        <strain evidence="1">ZJU_SS_LIU_2023</strain>
    </source>
</reference>
<feature type="non-terminal residue" evidence="1">
    <location>
        <position position="171"/>
    </location>
</feature>
<comment type="caution">
    <text evidence="1">The sequence shown here is derived from an EMBL/GenBank/DDBJ whole genome shotgun (WGS) entry which is preliminary data.</text>
</comment>
<keyword evidence="2" id="KW-1185">Reference proteome</keyword>
<evidence type="ECO:0000313" key="2">
    <source>
        <dbReference type="Proteomes" id="UP001239111"/>
    </source>
</evidence>
<sequence length="171" mass="19475">SKNPLDKTGSFYQIDQSSLTTPMVEISNEDSPQEEGSDGSLIKEKLETNNASPTSLPTISRIPDALSPEEMRILADQEQQNREYRRLVTEMRTDWCRSHSPVPRRPLQGNEVWHRGIDKDEDPQSHNDNLIELERELFRLDSECRQREILAGVSNNHDHGYGVGPSNGYSD</sequence>
<dbReference type="EMBL" id="CM056743">
    <property type="protein sequence ID" value="KAJ8668812.1"/>
    <property type="molecule type" value="Genomic_DNA"/>
</dbReference>
<accession>A0ACC2NCL4</accession>
<proteinExistence type="predicted"/>
<gene>
    <name evidence="1" type="ORF">QAD02_000071</name>
</gene>
<dbReference type="Proteomes" id="UP001239111">
    <property type="component" value="Chromosome 3"/>
</dbReference>